<organism evidence="1 2">
    <name type="scientific">Macrococcus bovicus</name>
    <dbReference type="NCBI Taxonomy" id="69968"/>
    <lineage>
        <taxon>Bacteria</taxon>
        <taxon>Bacillati</taxon>
        <taxon>Bacillota</taxon>
        <taxon>Bacilli</taxon>
        <taxon>Bacillales</taxon>
        <taxon>Staphylococcaceae</taxon>
        <taxon>Macrococcus</taxon>
    </lineage>
</organism>
<dbReference type="Pfam" id="PF03745">
    <property type="entry name" value="DUF309"/>
    <property type="match status" value="1"/>
</dbReference>
<accession>A0A4R6C2B7</accession>
<reference evidence="1 2" key="1">
    <citation type="submission" date="2019-01" db="EMBL/GenBank/DDBJ databases">
        <title>Draft genome sequences of the type strains of six Macrococcus species.</title>
        <authorList>
            <person name="Mazhar S."/>
            <person name="Altermann E."/>
            <person name="Hill C."/>
            <person name="Mcauliffe O."/>
        </authorList>
    </citation>
    <scope>NUCLEOTIDE SEQUENCE [LARGE SCALE GENOMIC DNA]</scope>
    <source>
        <strain evidence="1 2">ATCC 51825</strain>
    </source>
</reference>
<keyword evidence="2" id="KW-1185">Reference proteome</keyword>
<dbReference type="SUPFAM" id="SSF140663">
    <property type="entry name" value="TTHA0068-like"/>
    <property type="match status" value="1"/>
</dbReference>
<evidence type="ECO:0000313" key="1">
    <source>
        <dbReference type="EMBL" id="TDM15490.1"/>
    </source>
</evidence>
<name>A0A4R6C2B7_9STAP</name>
<protein>
    <submittedName>
        <fullName evidence="1">DUF309 domain-containing protein</fullName>
    </submittedName>
</protein>
<dbReference type="Gene3D" id="1.10.3450.10">
    <property type="entry name" value="TTHA0068-like"/>
    <property type="match status" value="1"/>
</dbReference>
<dbReference type="OrthoDB" id="165483at2"/>
<gene>
    <name evidence="1" type="ORF">ERX55_00885</name>
</gene>
<dbReference type="Proteomes" id="UP000294843">
    <property type="component" value="Unassembled WGS sequence"/>
</dbReference>
<dbReference type="InterPro" id="IPR005500">
    <property type="entry name" value="DUF309"/>
</dbReference>
<sequence>MQQQVKWTLKCIEFYFIHNESFQEVLVMVKTLIEFYYHFLHMRHYFECHEIMEDAWKEKSVRTKHDVEVGLILLATSQYHLRRGNKNGARTCLKKSHHILQAYTLTEIGLQDSTLPLLEANMMSDGYTPLDLPLTDDMYQAIIKVHPDFSVNHETDAQWIHYHRTRDRSDVIAARLRSMRDKHPVDNAPDKRHD</sequence>
<evidence type="ECO:0000313" key="2">
    <source>
        <dbReference type="Proteomes" id="UP000294843"/>
    </source>
</evidence>
<dbReference type="EMBL" id="SCWF01000001">
    <property type="protein sequence ID" value="TDM15490.1"/>
    <property type="molecule type" value="Genomic_DNA"/>
</dbReference>
<dbReference type="AlphaFoldDB" id="A0A4R6C2B7"/>
<proteinExistence type="predicted"/>
<comment type="caution">
    <text evidence="1">The sequence shown here is derived from an EMBL/GenBank/DDBJ whole genome shotgun (WGS) entry which is preliminary data.</text>
</comment>
<dbReference type="InterPro" id="IPR023203">
    <property type="entry name" value="TTHA0068_sf"/>
</dbReference>
<dbReference type="PANTHER" id="PTHR34796:SF1">
    <property type="entry name" value="EXPRESSED PROTEIN"/>
    <property type="match status" value="1"/>
</dbReference>
<dbReference type="PANTHER" id="PTHR34796">
    <property type="entry name" value="EXPRESSED PROTEIN"/>
    <property type="match status" value="1"/>
</dbReference>